<dbReference type="PROSITE" id="PS50119">
    <property type="entry name" value="ZF_BBOX"/>
    <property type="match status" value="2"/>
</dbReference>
<dbReference type="SMART" id="SM00336">
    <property type="entry name" value="BBOX"/>
    <property type="match status" value="2"/>
</dbReference>
<dbReference type="EMBL" id="MRZV01000069">
    <property type="protein sequence ID" value="PIK59978.1"/>
    <property type="molecule type" value="Genomic_DNA"/>
</dbReference>
<feature type="domain" description="B box-type" evidence="2">
    <location>
        <begin position="152"/>
        <end position="193"/>
    </location>
</feature>
<dbReference type="GO" id="GO:0008270">
    <property type="term" value="F:zinc ion binding"/>
    <property type="evidence" value="ECO:0007669"/>
    <property type="project" value="UniProtKB-KW"/>
</dbReference>
<organism evidence="3 4">
    <name type="scientific">Stichopus japonicus</name>
    <name type="common">Sea cucumber</name>
    <dbReference type="NCBI Taxonomy" id="307972"/>
    <lineage>
        <taxon>Eukaryota</taxon>
        <taxon>Metazoa</taxon>
        <taxon>Echinodermata</taxon>
        <taxon>Eleutherozoa</taxon>
        <taxon>Echinozoa</taxon>
        <taxon>Holothuroidea</taxon>
        <taxon>Aspidochirotacea</taxon>
        <taxon>Aspidochirotida</taxon>
        <taxon>Stichopodidae</taxon>
        <taxon>Apostichopus</taxon>
    </lineage>
</organism>
<keyword evidence="1" id="KW-0863">Zinc-finger</keyword>
<dbReference type="SUPFAM" id="SSF57845">
    <property type="entry name" value="B-box zinc-binding domain"/>
    <property type="match status" value="1"/>
</dbReference>
<accession>A0A2G8LI94</accession>
<reference evidence="3 4" key="1">
    <citation type="journal article" date="2017" name="PLoS Biol.">
        <title>The sea cucumber genome provides insights into morphological evolution and visceral regeneration.</title>
        <authorList>
            <person name="Zhang X."/>
            <person name="Sun L."/>
            <person name="Yuan J."/>
            <person name="Sun Y."/>
            <person name="Gao Y."/>
            <person name="Zhang L."/>
            <person name="Li S."/>
            <person name="Dai H."/>
            <person name="Hamel J.F."/>
            <person name="Liu C."/>
            <person name="Yu Y."/>
            <person name="Liu S."/>
            <person name="Lin W."/>
            <person name="Guo K."/>
            <person name="Jin S."/>
            <person name="Xu P."/>
            <person name="Storey K.B."/>
            <person name="Huan P."/>
            <person name="Zhang T."/>
            <person name="Zhou Y."/>
            <person name="Zhang J."/>
            <person name="Lin C."/>
            <person name="Li X."/>
            <person name="Xing L."/>
            <person name="Huo D."/>
            <person name="Sun M."/>
            <person name="Wang L."/>
            <person name="Mercier A."/>
            <person name="Li F."/>
            <person name="Yang H."/>
            <person name="Xiang J."/>
        </authorList>
    </citation>
    <scope>NUCLEOTIDE SEQUENCE [LARGE SCALE GENOMIC DNA]</scope>
    <source>
        <strain evidence="3">Shaxun</strain>
        <tissue evidence="3">Muscle</tissue>
    </source>
</reference>
<comment type="caution">
    <text evidence="3">The sequence shown here is derived from an EMBL/GenBank/DDBJ whole genome shotgun (WGS) entry which is preliminary data.</text>
</comment>
<dbReference type="AlphaFoldDB" id="A0A2G8LI94"/>
<evidence type="ECO:0000313" key="3">
    <source>
        <dbReference type="EMBL" id="PIK59978.1"/>
    </source>
</evidence>
<feature type="domain" description="B box-type" evidence="2">
    <location>
        <begin position="91"/>
        <end position="137"/>
    </location>
</feature>
<evidence type="ECO:0000313" key="4">
    <source>
        <dbReference type="Proteomes" id="UP000230750"/>
    </source>
</evidence>
<protein>
    <recommendedName>
        <fullName evidence="2">B box-type domain-containing protein</fullName>
    </recommendedName>
</protein>
<keyword evidence="1" id="KW-0862">Zinc</keyword>
<sequence length="390" mass="44904">MTSVKVFFNVPFVWNVIMAMIRNQRACLAYTVSVFLVLSNWKIDFSEMVRCFLSNLSNGSRLAVFWCKGLPVNFLLVSLMEQLSVVDTSGRSSSICSFCQSEQDLQFCIDCKFHICCPCKKNHDKIPGVSEHAVIPIEKLSDEKYMKEIFASQTPRCDKHQEEKLRFYCLPCCMLVCRDCMLLTHHGHNCVEAASRVSSVKEDLQNLLAASETEVVSAQEMNRTIDKNSQSEKESIKKVEKDIHDHYKKVLRQLKSNRDKLVLQVRHSPMRMKPPCEEVKNWLAAMTNTKEVTKKILEGNNQWEILGMEKVLSEAFKRLSEDQKGLTRRAGSQQSSTNFRSFPSQLKVNSLTSSMYFSTILGELSIHSYERMKPNVYKFFPYPKVFKHEG</sequence>
<gene>
    <name evidence="3" type="ORF">BSL78_03133</name>
</gene>
<dbReference type="Gene3D" id="3.30.160.60">
    <property type="entry name" value="Classic Zinc Finger"/>
    <property type="match status" value="1"/>
</dbReference>
<dbReference type="Pfam" id="PF00643">
    <property type="entry name" value="zf-B_box"/>
    <property type="match status" value="1"/>
</dbReference>
<evidence type="ECO:0000259" key="2">
    <source>
        <dbReference type="PROSITE" id="PS50119"/>
    </source>
</evidence>
<dbReference type="OrthoDB" id="6105938at2759"/>
<keyword evidence="4" id="KW-1185">Reference proteome</keyword>
<dbReference type="InterPro" id="IPR047153">
    <property type="entry name" value="TRIM45/56/19-like"/>
</dbReference>
<evidence type="ECO:0000256" key="1">
    <source>
        <dbReference type="PROSITE-ProRule" id="PRU00024"/>
    </source>
</evidence>
<dbReference type="InterPro" id="IPR000315">
    <property type="entry name" value="Znf_B-box"/>
</dbReference>
<dbReference type="STRING" id="307972.A0A2G8LI94"/>
<dbReference type="Proteomes" id="UP000230750">
    <property type="component" value="Unassembled WGS sequence"/>
</dbReference>
<dbReference type="PANTHER" id="PTHR25462:SF296">
    <property type="entry name" value="MEIOTIC P26, ISOFORM F"/>
    <property type="match status" value="1"/>
</dbReference>
<keyword evidence="1" id="KW-0479">Metal-binding</keyword>
<dbReference type="PANTHER" id="PTHR25462">
    <property type="entry name" value="BONUS, ISOFORM C-RELATED"/>
    <property type="match status" value="1"/>
</dbReference>
<proteinExistence type="predicted"/>
<name>A0A2G8LI94_STIJA</name>